<evidence type="ECO:0000313" key="1">
    <source>
        <dbReference type="EMBL" id="MBE9141633.1"/>
    </source>
</evidence>
<dbReference type="Proteomes" id="UP000640725">
    <property type="component" value="Unassembled WGS sequence"/>
</dbReference>
<sequence>MISVACSAAYLLFWAFIYERMVAKIMNDLELPIQKPKSSPKPTRI</sequence>
<organism evidence="1 2">
    <name type="scientific">Planktothrix mougeotii LEGE 06226</name>
    <dbReference type="NCBI Taxonomy" id="1828728"/>
    <lineage>
        <taxon>Bacteria</taxon>
        <taxon>Bacillati</taxon>
        <taxon>Cyanobacteriota</taxon>
        <taxon>Cyanophyceae</taxon>
        <taxon>Oscillatoriophycideae</taxon>
        <taxon>Oscillatoriales</taxon>
        <taxon>Microcoleaceae</taxon>
        <taxon>Planktothrix</taxon>
    </lineage>
</organism>
<protein>
    <submittedName>
        <fullName evidence="1">Uncharacterized protein</fullName>
    </submittedName>
</protein>
<comment type="caution">
    <text evidence="1">The sequence shown here is derived from an EMBL/GenBank/DDBJ whole genome shotgun (WGS) entry which is preliminary data.</text>
</comment>
<name>A0ABR9U5B1_9CYAN</name>
<reference evidence="1 2" key="1">
    <citation type="submission" date="2020-10" db="EMBL/GenBank/DDBJ databases">
        <authorList>
            <person name="Castelo-Branco R."/>
            <person name="Eusebio N."/>
            <person name="Adriana R."/>
            <person name="Vieira A."/>
            <person name="Brugerolle De Fraissinette N."/>
            <person name="Rezende De Castro R."/>
            <person name="Schneider M.P."/>
            <person name="Vasconcelos V."/>
            <person name="Leao P.N."/>
        </authorList>
    </citation>
    <scope>NUCLEOTIDE SEQUENCE [LARGE SCALE GENOMIC DNA]</scope>
    <source>
        <strain evidence="1 2">LEGE 06226</strain>
    </source>
</reference>
<dbReference type="EMBL" id="JADEWU010000001">
    <property type="protein sequence ID" value="MBE9141633.1"/>
    <property type="molecule type" value="Genomic_DNA"/>
</dbReference>
<proteinExistence type="predicted"/>
<evidence type="ECO:0000313" key="2">
    <source>
        <dbReference type="Proteomes" id="UP000640725"/>
    </source>
</evidence>
<accession>A0ABR9U5B1</accession>
<gene>
    <name evidence="1" type="ORF">IQ236_00160</name>
</gene>
<dbReference type="RefSeq" id="WP_190522524.1">
    <property type="nucleotide sequence ID" value="NZ_JADEWU010000001.1"/>
</dbReference>
<keyword evidence="2" id="KW-1185">Reference proteome</keyword>